<feature type="domain" description="Histidine kinase/HSP90-like ATPase" evidence="2">
    <location>
        <begin position="10"/>
        <end position="80"/>
    </location>
</feature>
<dbReference type="InterPro" id="IPR050267">
    <property type="entry name" value="Anti-sigma-factor_SerPK"/>
</dbReference>
<evidence type="ECO:0000259" key="2">
    <source>
        <dbReference type="Pfam" id="PF13581"/>
    </source>
</evidence>
<gene>
    <name evidence="3" type="ORF">GCM10022252_57400</name>
</gene>
<dbReference type="EMBL" id="BAABAQ010000012">
    <property type="protein sequence ID" value="GAA4201966.1"/>
    <property type="molecule type" value="Genomic_DNA"/>
</dbReference>
<dbReference type="InterPro" id="IPR036890">
    <property type="entry name" value="HATPase_C_sf"/>
</dbReference>
<keyword evidence="1" id="KW-0808">Transferase</keyword>
<sequence length="106" mass="10790">MVVGGGSGGGEESIRLSLWGMARGVCVRVTDHGSGWPRPLDLGEDASHGRGLAIVGALADRWGVVPVEADGGGKTVWVAWGVSRSAVGCADPVPVAGLRGRVDRAF</sequence>
<organism evidence="3 4">
    <name type="scientific">Streptosporangium oxazolinicum</name>
    <dbReference type="NCBI Taxonomy" id="909287"/>
    <lineage>
        <taxon>Bacteria</taxon>
        <taxon>Bacillati</taxon>
        <taxon>Actinomycetota</taxon>
        <taxon>Actinomycetes</taxon>
        <taxon>Streptosporangiales</taxon>
        <taxon>Streptosporangiaceae</taxon>
        <taxon>Streptosporangium</taxon>
    </lineage>
</organism>
<keyword evidence="1" id="KW-0723">Serine/threonine-protein kinase</keyword>
<dbReference type="CDD" id="cd16936">
    <property type="entry name" value="HATPase_RsbW-like"/>
    <property type="match status" value="1"/>
</dbReference>
<reference evidence="4" key="1">
    <citation type="journal article" date="2019" name="Int. J. Syst. Evol. Microbiol.">
        <title>The Global Catalogue of Microorganisms (GCM) 10K type strain sequencing project: providing services to taxonomists for standard genome sequencing and annotation.</title>
        <authorList>
            <consortium name="The Broad Institute Genomics Platform"/>
            <consortium name="The Broad Institute Genome Sequencing Center for Infectious Disease"/>
            <person name="Wu L."/>
            <person name="Ma J."/>
        </authorList>
    </citation>
    <scope>NUCLEOTIDE SEQUENCE [LARGE SCALE GENOMIC DNA]</scope>
    <source>
        <strain evidence="4">JCM 17388</strain>
    </source>
</reference>
<dbReference type="Pfam" id="PF13581">
    <property type="entry name" value="HATPase_c_2"/>
    <property type="match status" value="1"/>
</dbReference>
<accession>A0ABP8BBN7</accession>
<dbReference type="SUPFAM" id="SSF55874">
    <property type="entry name" value="ATPase domain of HSP90 chaperone/DNA topoisomerase II/histidine kinase"/>
    <property type="match status" value="1"/>
</dbReference>
<dbReference type="Gene3D" id="3.30.565.10">
    <property type="entry name" value="Histidine kinase-like ATPase, C-terminal domain"/>
    <property type="match status" value="1"/>
</dbReference>
<proteinExistence type="predicted"/>
<dbReference type="PANTHER" id="PTHR35526">
    <property type="entry name" value="ANTI-SIGMA-F FACTOR RSBW-RELATED"/>
    <property type="match status" value="1"/>
</dbReference>
<dbReference type="PANTHER" id="PTHR35526:SF3">
    <property type="entry name" value="ANTI-SIGMA-F FACTOR RSBW"/>
    <property type="match status" value="1"/>
</dbReference>
<evidence type="ECO:0000313" key="3">
    <source>
        <dbReference type="EMBL" id="GAA4201966.1"/>
    </source>
</evidence>
<evidence type="ECO:0000256" key="1">
    <source>
        <dbReference type="ARBA" id="ARBA00022527"/>
    </source>
</evidence>
<dbReference type="Proteomes" id="UP001501251">
    <property type="component" value="Unassembled WGS sequence"/>
</dbReference>
<comment type="caution">
    <text evidence="3">The sequence shown here is derived from an EMBL/GenBank/DDBJ whole genome shotgun (WGS) entry which is preliminary data.</text>
</comment>
<protein>
    <recommendedName>
        <fullName evidence="2">Histidine kinase/HSP90-like ATPase domain-containing protein</fullName>
    </recommendedName>
</protein>
<keyword evidence="4" id="KW-1185">Reference proteome</keyword>
<dbReference type="InterPro" id="IPR003594">
    <property type="entry name" value="HATPase_dom"/>
</dbReference>
<name>A0ABP8BBN7_9ACTN</name>
<evidence type="ECO:0000313" key="4">
    <source>
        <dbReference type="Proteomes" id="UP001501251"/>
    </source>
</evidence>
<keyword evidence="1" id="KW-0418">Kinase</keyword>